<feature type="region of interest" description="Disordered" evidence="1">
    <location>
        <begin position="45"/>
        <end position="66"/>
    </location>
</feature>
<dbReference type="RefSeq" id="WP_152432149.1">
    <property type="nucleotide sequence ID" value="NZ_CBCSDK010000008.1"/>
</dbReference>
<dbReference type="KEGG" id="vaq:FIV01_17070"/>
<proteinExistence type="predicted"/>
<sequence length="79" mass="9081">MVKSTRKKVENETQLADLEVGRGEVHDNALKAIVTSRLFKTRTERAKKGRGSFNRKMKHKGKEPYSKEAQSCFLLNRAF</sequence>
<dbReference type="Pfam" id="PF03889">
    <property type="entry name" value="ArfA"/>
    <property type="match status" value="1"/>
</dbReference>
<protein>
    <submittedName>
        <fullName evidence="2">Alternative ribosome-rescue factor A</fullName>
    </submittedName>
</protein>
<dbReference type="AlphaFoldDB" id="A0A5P9CPH4"/>
<organism evidence="2 3">
    <name type="scientific">Vibrio aquimaris</name>
    <dbReference type="NCBI Taxonomy" id="2587862"/>
    <lineage>
        <taxon>Bacteria</taxon>
        <taxon>Pseudomonadati</taxon>
        <taxon>Pseudomonadota</taxon>
        <taxon>Gammaproteobacteria</taxon>
        <taxon>Vibrionales</taxon>
        <taxon>Vibrionaceae</taxon>
        <taxon>Vibrio</taxon>
    </lineage>
</organism>
<geneLocation type="plasmid" evidence="3">
    <name>pthaf100_a</name>
</geneLocation>
<reference evidence="2 3" key="1">
    <citation type="submission" date="2019-10" db="EMBL/GenBank/DDBJ databases">
        <title>Complete genome sequence of Vibrio sp. strain THAF100, isolated from non-filtered water from the water column of tank 6 of a marine aquarium containing stony-coral fragments. Water maintained at 26 degree C.</title>
        <authorList>
            <person name="Ruckert C."/>
            <person name="Franco A."/>
            <person name="Kalinowski J."/>
            <person name="Glaeser S."/>
        </authorList>
    </citation>
    <scope>NUCLEOTIDE SEQUENCE [LARGE SCALE GENOMIC DNA]</scope>
    <source>
        <strain evidence="2 3">THAF100</strain>
        <plasmid evidence="3">pthaf100_a</plasmid>
    </source>
</reference>
<name>A0A5P9CPH4_9VIBR</name>
<keyword evidence="2" id="KW-0614">Plasmid</keyword>
<dbReference type="EMBL" id="CP045351">
    <property type="protein sequence ID" value="QFT28104.1"/>
    <property type="molecule type" value="Genomic_DNA"/>
</dbReference>
<keyword evidence="3" id="KW-1185">Reference proteome</keyword>
<evidence type="ECO:0000256" key="1">
    <source>
        <dbReference type="SAM" id="MobiDB-lite"/>
    </source>
</evidence>
<evidence type="ECO:0000313" key="2">
    <source>
        <dbReference type="EMBL" id="QFT28104.1"/>
    </source>
</evidence>
<feature type="compositionally biased region" description="Basic residues" evidence="1">
    <location>
        <begin position="47"/>
        <end position="61"/>
    </location>
</feature>
<dbReference type="InterPro" id="IPR005589">
    <property type="entry name" value="ArfA"/>
</dbReference>
<gene>
    <name evidence="2" type="primary">arfA3</name>
    <name evidence="2" type="ORF">FIV01_17070</name>
</gene>
<accession>A0A5P9CPH4</accession>
<evidence type="ECO:0000313" key="3">
    <source>
        <dbReference type="Proteomes" id="UP000326936"/>
    </source>
</evidence>
<dbReference type="GO" id="GO:0072344">
    <property type="term" value="P:rescue of stalled ribosome"/>
    <property type="evidence" value="ECO:0007669"/>
    <property type="project" value="InterPro"/>
</dbReference>
<dbReference type="Proteomes" id="UP000326936">
    <property type="component" value="Plasmid pTHAF100_a"/>
</dbReference>
<dbReference type="OrthoDB" id="8603552at2"/>